<comment type="pathway">
    <text evidence="1">Cofactor biosynthesis; adenosylcobalamin biosynthesis.</text>
</comment>
<reference evidence="10" key="1">
    <citation type="submission" date="2007-10" db="EMBL/GenBank/DDBJ databases">
        <title>Complete genome of Alkaliphilus oremlandii OhILAs.</title>
        <authorList>
            <person name="Copeland A."/>
            <person name="Lucas S."/>
            <person name="Lapidus A."/>
            <person name="Barry K."/>
            <person name="Detter J.C."/>
            <person name="Glavina del Rio T."/>
            <person name="Hammon N."/>
            <person name="Israni S."/>
            <person name="Dalin E."/>
            <person name="Tice H."/>
            <person name="Pitluck S."/>
            <person name="Chain P."/>
            <person name="Malfatti S."/>
            <person name="Shin M."/>
            <person name="Vergez L."/>
            <person name="Schmutz J."/>
            <person name="Larimer F."/>
            <person name="Land M."/>
            <person name="Hauser L."/>
            <person name="Kyrpides N."/>
            <person name="Mikhailova N."/>
            <person name="Stolz J.F."/>
            <person name="Dawson A."/>
            <person name="Fisher E."/>
            <person name="Crable B."/>
            <person name="Perera E."/>
            <person name="Lisak J."/>
            <person name="Ranganathan M."/>
            <person name="Basu P."/>
            <person name="Richardson P."/>
        </authorList>
    </citation>
    <scope>NUCLEOTIDE SEQUENCE [LARGE SCALE GENOMIC DNA]</scope>
    <source>
        <strain evidence="10">OhILAs</strain>
    </source>
</reference>
<dbReference type="GO" id="GO:0043115">
    <property type="term" value="F:precorrin-2 dehydrogenase activity"/>
    <property type="evidence" value="ECO:0007669"/>
    <property type="project" value="UniProtKB-EC"/>
</dbReference>
<evidence type="ECO:0000313" key="10">
    <source>
        <dbReference type="Proteomes" id="UP000000269"/>
    </source>
</evidence>
<evidence type="ECO:0000256" key="8">
    <source>
        <dbReference type="ARBA" id="ARBA00047561"/>
    </source>
</evidence>
<dbReference type="EC" id="1.3.1.76" evidence="3"/>
<dbReference type="SUPFAM" id="SSF75615">
    <property type="entry name" value="Siroheme synthase middle domains-like"/>
    <property type="match status" value="1"/>
</dbReference>
<dbReference type="eggNOG" id="COG1648">
    <property type="taxonomic scope" value="Bacteria"/>
</dbReference>
<evidence type="ECO:0000256" key="4">
    <source>
        <dbReference type="ARBA" id="ARBA00022573"/>
    </source>
</evidence>
<dbReference type="PANTHER" id="PTHR36925">
    <property type="entry name" value="COBALT-PRECORRIN-6A REDUCTASE"/>
    <property type="match status" value="1"/>
</dbReference>
<dbReference type="KEGG" id="aoe:Clos_1326"/>
<dbReference type="UniPathway" id="UPA00262">
    <property type="reaction ID" value="UER00222"/>
</dbReference>
<gene>
    <name evidence="9" type="ordered locus">Clos_1326</name>
</gene>
<evidence type="ECO:0000256" key="2">
    <source>
        <dbReference type="ARBA" id="ARBA00005010"/>
    </source>
</evidence>
<dbReference type="PANTHER" id="PTHR36925:SF1">
    <property type="entry name" value="COBALT-PRECORRIN-6A REDUCTASE"/>
    <property type="match status" value="1"/>
</dbReference>
<dbReference type="Pfam" id="PF02571">
    <property type="entry name" value="CbiJ"/>
    <property type="match status" value="1"/>
</dbReference>
<dbReference type="InterPro" id="IPR003723">
    <property type="entry name" value="Precorrin-6x_reduct"/>
</dbReference>
<dbReference type="GO" id="GO:0009236">
    <property type="term" value="P:cobalamin biosynthetic process"/>
    <property type="evidence" value="ECO:0007669"/>
    <property type="project" value="UniProtKB-UniPathway"/>
</dbReference>
<dbReference type="Pfam" id="PF13241">
    <property type="entry name" value="NAD_binding_7"/>
    <property type="match status" value="1"/>
</dbReference>
<proteinExistence type="predicted"/>
<evidence type="ECO:0000256" key="5">
    <source>
        <dbReference type="ARBA" id="ARBA00023002"/>
    </source>
</evidence>
<dbReference type="STRING" id="350688.Clos_1326"/>
<keyword evidence="10" id="KW-1185">Reference proteome</keyword>
<dbReference type="GO" id="GO:0016994">
    <property type="term" value="F:precorrin-6A reductase activity"/>
    <property type="evidence" value="ECO:0007669"/>
    <property type="project" value="InterPro"/>
</dbReference>
<evidence type="ECO:0000256" key="7">
    <source>
        <dbReference type="ARBA" id="ARBA00023244"/>
    </source>
</evidence>
<sequence length="410" mass="46341">MNNKILVFAGTYEGRKLCEYLNQKDVKLSACVPTDYAKDLLWKVKNIQIYSEQLNGAAIEDLLQQKGFNIVIDATHPYAKKVTQNIQSACNKAKTEYIRLLRDEYQSSDIDTVHDIMSAVEYLKNTVGNVLITTGSKKLSMYCSIPDYRNRLFVRVLPSPEILEQCNQLGFKGRHLIGMQGPFSHDLNVAMLKQLNCSYLVTKNTKKVGDFDEKLSAAQETGTKILLIDRSPKEIGYCLNEVIDLIEKRYGFDERKVNVTLKKEYFPLFVSSKGKSALVVGGGKIATRRILTLLKFKYEITVVSPTITKEIEILTRNNEIAYIEREFAEKDIEGYSLVVAATNDRRVNQLVGRLAKKFGIYVSVADVKEECTFYFPAVITQTDMVIGITSEGKSHKLVKEAKKKIEGVLP</sequence>
<evidence type="ECO:0000256" key="1">
    <source>
        <dbReference type="ARBA" id="ARBA00004953"/>
    </source>
</evidence>
<keyword evidence="7" id="KW-0627">Porphyrin biosynthesis</keyword>
<dbReference type="PROSITE" id="PS51014">
    <property type="entry name" value="COBK_CBIJ"/>
    <property type="match status" value="1"/>
</dbReference>
<organism evidence="9 10">
    <name type="scientific">Alkaliphilus oremlandii (strain OhILAs)</name>
    <name type="common">Clostridium oremlandii (strain OhILAs)</name>
    <dbReference type="NCBI Taxonomy" id="350688"/>
    <lineage>
        <taxon>Bacteria</taxon>
        <taxon>Bacillati</taxon>
        <taxon>Bacillota</taxon>
        <taxon>Clostridia</taxon>
        <taxon>Peptostreptococcales</taxon>
        <taxon>Natronincolaceae</taxon>
        <taxon>Alkaliphilus</taxon>
    </lineage>
</organism>
<protein>
    <recommendedName>
        <fullName evidence="3">precorrin-2 dehydrogenase</fullName>
        <ecNumber evidence="3">1.3.1.76</ecNumber>
    </recommendedName>
</protein>
<dbReference type="NCBIfam" id="TIGR00715">
    <property type="entry name" value="precor6x_red"/>
    <property type="match status" value="1"/>
</dbReference>
<dbReference type="Gene3D" id="3.40.50.720">
    <property type="entry name" value="NAD(P)-binding Rossmann-like Domain"/>
    <property type="match status" value="1"/>
</dbReference>
<comment type="catalytic activity">
    <reaction evidence="8">
        <text>precorrin-2 + NAD(+) = sirohydrochlorin + NADH + 2 H(+)</text>
        <dbReference type="Rhea" id="RHEA:15613"/>
        <dbReference type="ChEBI" id="CHEBI:15378"/>
        <dbReference type="ChEBI" id="CHEBI:57540"/>
        <dbReference type="ChEBI" id="CHEBI:57945"/>
        <dbReference type="ChEBI" id="CHEBI:58351"/>
        <dbReference type="ChEBI" id="CHEBI:58827"/>
        <dbReference type="EC" id="1.3.1.76"/>
    </reaction>
</comment>
<dbReference type="Proteomes" id="UP000000269">
    <property type="component" value="Chromosome"/>
</dbReference>
<dbReference type="UniPathway" id="UPA00148"/>
<dbReference type="GO" id="GO:0019354">
    <property type="term" value="P:siroheme biosynthetic process"/>
    <property type="evidence" value="ECO:0007669"/>
    <property type="project" value="UniProtKB-UniPathway"/>
</dbReference>
<dbReference type="InterPro" id="IPR006367">
    <property type="entry name" value="Sirohaem_synthase_N"/>
</dbReference>
<dbReference type="HOGENOM" id="CLU_668512_0_0_9"/>
<comment type="pathway">
    <text evidence="2">Porphyrin-containing compound metabolism; siroheme biosynthesis; sirohydrochlorin from precorrin-2: step 1/1.</text>
</comment>
<dbReference type="AlphaFoldDB" id="A8MGE3"/>
<evidence type="ECO:0000313" key="9">
    <source>
        <dbReference type="EMBL" id="ABW18871.1"/>
    </source>
</evidence>
<dbReference type="SUPFAM" id="SSF51735">
    <property type="entry name" value="NAD(P)-binding Rossmann-fold domains"/>
    <property type="match status" value="1"/>
</dbReference>
<keyword evidence="6" id="KW-0520">NAD</keyword>
<dbReference type="EMBL" id="CP000853">
    <property type="protein sequence ID" value="ABW18871.1"/>
    <property type="molecule type" value="Genomic_DNA"/>
</dbReference>
<dbReference type="NCBIfam" id="TIGR01470">
    <property type="entry name" value="cysG_Nterm"/>
    <property type="match status" value="1"/>
</dbReference>
<accession>A8MGE3</accession>
<name>A8MGE3_ALKOO</name>
<dbReference type="InterPro" id="IPR036291">
    <property type="entry name" value="NAD(P)-bd_dom_sf"/>
</dbReference>
<keyword evidence="5" id="KW-0560">Oxidoreductase</keyword>
<evidence type="ECO:0000256" key="6">
    <source>
        <dbReference type="ARBA" id="ARBA00023027"/>
    </source>
</evidence>
<dbReference type="eggNOG" id="COG2099">
    <property type="taxonomic scope" value="Bacteria"/>
</dbReference>
<evidence type="ECO:0000256" key="3">
    <source>
        <dbReference type="ARBA" id="ARBA00012400"/>
    </source>
</evidence>
<keyword evidence="4" id="KW-0169">Cobalamin biosynthesis</keyword>